<dbReference type="SMART" id="SM00729">
    <property type="entry name" value="Elp3"/>
    <property type="match status" value="1"/>
</dbReference>
<dbReference type="GO" id="GO:0003824">
    <property type="term" value="F:catalytic activity"/>
    <property type="evidence" value="ECO:0007669"/>
    <property type="project" value="InterPro"/>
</dbReference>
<evidence type="ECO:0000259" key="9">
    <source>
        <dbReference type="PROSITE" id="PS51918"/>
    </source>
</evidence>
<dbReference type="PANTHER" id="PTHR43409:SF7">
    <property type="entry name" value="BLL1977 PROTEIN"/>
    <property type="match status" value="1"/>
</dbReference>
<dbReference type="InterPro" id="IPR051198">
    <property type="entry name" value="BchE-like"/>
</dbReference>
<dbReference type="InterPro" id="IPR034466">
    <property type="entry name" value="Methyltransferase_Class_B"/>
</dbReference>
<dbReference type="CDD" id="cd02068">
    <property type="entry name" value="radical_SAM_B12_BD"/>
    <property type="match status" value="1"/>
</dbReference>
<dbReference type="GO" id="GO:0046872">
    <property type="term" value="F:metal ion binding"/>
    <property type="evidence" value="ECO:0007669"/>
    <property type="project" value="UniProtKB-KW"/>
</dbReference>
<keyword evidence="7" id="KW-0411">Iron-sulfur</keyword>
<reference evidence="10 11" key="1">
    <citation type="journal article" date="2012" name="Environ. Microbiol.">
        <title>The genome sequence of Desulfatibacillum alkenivorans AK-01: a blueprint for anaerobic alkane oxidation.</title>
        <authorList>
            <person name="Callaghan A.V."/>
            <person name="Morris B.E."/>
            <person name="Pereira I.A."/>
            <person name="McInerney M.J."/>
            <person name="Austin R.N."/>
            <person name="Groves J.T."/>
            <person name="Kukor J.J."/>
            <person name="Suflita J.M."/>
            <person name="Young L.Y."/>
            <person name="Zylstra G.J."/>
            <person name="Wawrik B."/>
        </authorList>
    </citation>
    <scope>NUCLEOTIDE SEQUENCE [LARGE SCALE GENOMIC DNA]</scope>
    <source>
        <strain evidence="10 11">AK-01</strain>
    </source>
</reference>
<keyword evidence="6" id="KW-0408">Iron</keyword>
<dbReference type="PROSITE" id="PS51918">
    <property type="entry name" value="RADICAL_SAM"/>
    <property type="match status" value="1"/>
</dbReference>
<dbReference type="EMBL" id="CP001322">
    <property type="protein sequence ID" value="ACL06812.1"/>
    <property type="molecule type" value="Genomic_DNA"/>
</dbReference>
<dbReference type="Proteomes" id="UP000000739">
    <property type="component" value="Chromosome"/>
</dbReference>
<keyword evidence="5" id="KW-0479">Metal-binding</keyword>
<proteinExistence type="predicted"/>
<protein>
    <submittedName>
        <fullName evidence="10">Radical SAM domain protein</fullName>
    </submittedName>
</protein>
<dbReference type="CDD" id="cd01335">
    <property type="entry name" value="Radical_SAM"/>
    <property type="match status" value="1"/>
</dbReference>
<keyword evidence="2" id="KW-0489">Methyltransferase</keyword>
<dbReference type="Gene3D" id="3.80.30.20">
    <property type="entry name" value="tm_1862 like domain"/>
    <property type="match status" value="1"/>
</dbReference>
<dbReference type="KEGG" id="dal:Dalk_5142"/>
<accession>B8FE31</accession>
<feature type="domain" description="B12-binding" evidence="8">
    <location>
        <begin position="5"/>
        <end position="142"/>
    </location>
</feature>
<evidence type="ECO:0000256" key="5">
    <source>
        <dbReference type="ARBA" id="ARBA00022723"/>
    </source>
</evidence>
<name>B8FE31_DESAL</name>
<dbReference type="SUPFAM" id="SSF52242">
    <property type="entry name" value="Cobalamin (vitamin B12)-binding domain"/>
    <property type="match status" value="1"/>
</dbReference>
<dbReference type="PROSITE" id="PS51332">
    <property type="entry name" value="B12_BINDING"/>
    <property type="match status" value="1"/>
</dbReference>
<organism evidence="10 11">
    <name type="scientific">Desulfatibacillum aliphaticivorans</name>
    <dbReference type="NCBI Taxonomy" id="218208"/>
    <lineage>
        <taxon>Bacteria</taxon>
        <taxon>Pseudomonadati</taxon>
        <taxon>Thermodesulfobacteriota</taxon>
        <taxon>Desulfobacteria</taxon>
        <taxon>Desulfobacterales</taxon>
        <taxon>Desulfatibacillaceae</taxon>
        <taxon>Desulfatibacillum</taxon>
    </lineage>
</organism>
<evidence type="ECO:0000256" key="4">
    <source>
        <dbReference type="ARBA" id="ARBA00022691"/>
    </source>
</evidence>
<keyword evidence="11" id="KW-1185">Reference proteome</keyword>
<evidence type="ECO:0000256" key="7">
    <source>
        <dbReference type="ARBA" id="ARBA00023014"/>
    </source>
</evidence>
<evidence type="ECO:0000256" key="3">
    <source>
        <dbReference type="ARBA" id="ARBA00022679"/>
    </source>
</evidence>
<dbReference type="Pfam" id="PF02310">
    <property type="entry name" value="B12-binding"/>
    <property type="match status" value="1"/>
</dbReference>
<dbReference type="InterPro" id="IPR006638">
    <property type="entry name" value="Elp3/MiaA/NifB-like_rSAM"/>
</dbReference>
<dbReference type="InterPro" id="IPR006158">
    <property type="entry name" value="Cobalamin-bd"/>
</dbReference>
<evidence type="ECO:0000313" key="11">
    <source>
        <dbReference type="Proteomes" id="UP000000739"/>
    </source>
</evidence>
<dbReference type="GO" id="GO:0031419">
    <property type="term" value="F:cobalamin binding"/>
    <property type="evidence" value="ECO:0007669"/>
    <property type="project" value="InterPro"/>
</dbReference>
<dbReference type="SFLD" id="SFLDS00029">
    <property type="entry name" value="Radical_SAM"/>
    <property type="match status" value="1"/>
</dbReference>
<dbReference type="Pfam" id="PF04055">
    <property type="entry name" value="Radical_SAM"/>
    <property type="match status" value="1"/>
</dbReference>
<keyword evidence="3" id="KW-0808">Transferase</keyword>
<dbReference type="SFLD" id="SFLDG01082">
    <property type="entry name" value="B12-binding_domain_containing"/>
    <property type="match status" value="1"/>
</dbReference>
<evidence type="ECO:0000256" key="6">
    <source>
        <dbReference type="ARBA" id="ARBA00023004"/>
    </source>
</evidence>
<sequence>MENYMRVAVIAPPYPLEEAPAPPLGVCYVAAAFEQAGAEVRIFDFVVSGYNKEKIQKAMDEFKPHVVGSTSVTMSFPQAAQIITDVKEIDPSVYTIMGGPHVSFWAHETLEKFPAVDCIVIGEGEQTIEEITPLLAKGETLENVTGLILRHNGEIVETGHRDFIQDLDSLPMPARHLLPLSRYKALGFPVSIITSRGCPNKCIFCLGRRMVGHKVRYRSVKKVVDEIETLLELGFTRINVADDLFTSNKKRVREVCNEIKNRGLKFGWSAFSRVNTADKETFALMRETGCDCVSFGIESGNQDMLKRVKKGITLAQAEKAVKICKEVGILPHASFMVGLPGETHETMADSARFAKKLDAIYGYHFLAPFPGTTVLENLDEYDLEILTDDWSLYDANRPVVRTSQVSPQDAIDFVGRFEKECEEEWKRLEEGFGKGVNSPEDDLRVEGTRKVGGTFQILEEDLVEQCGAIPADLAKIPEKALSFLVDAIAGRTGRDHAMVESIVVPFYKNGHIRIVNGGDDACWAWTPNPGKAA</sequence>
<gene>
    <name evidence="10" type="ordered locus">Dalk_5142</name>
</gene>
<dbReference type="PANTHER" id="PTHR43409">
    <property type="entry name" value="ANAEROBIC MAGNESIUM-PROTOPORPHYRIN IX MONOMETHYL ESTER CYCLASE-RELATED"/>
    <property type="match status" value="1"/>
</dbReference>
<dbReference type="SUPFAM" id="SSF102114">
    <property type="entry name" value="Radical SAM enzymes"/>
    <property type="match status" value="1"/>
</dbReference>
<dbReference type="SFLD" id="SFLDG01123">
    <property type="entry name" value="methyltransferase_(Class_B)"/>
    <property type="match status" value="1"/>
</dbReference>
<evidence type="ECO:0000256" key="2">
    <source>
        <dbReference type="ARBA" id="ARBA00022603"/>
    </source>
</evidence>
<dbReference type="AlphaFoldDB" id="B8FE31"/>
<keyword evidence="4" id="KW-0949">S-adenosyl-L-methionine</keyword>
<evidence type="ECO:0000256" key="1">
    <source>
        <dbReference type="ARBA" id="ARBA00001966"/>
    </source>
</evidence>
<dbReference type="InterPro" id="IPR058240">
    <property type="entry name" value="rSAM_sf"/>
</dbReference>
<dbReference type="InterPro" id="IPR036724">
    <property type="entry name" value="Cobalamin-bd_sf"/>
</dbReference>
<dbReference type="GO" id="GO:0051539">
    <property type="term" value="F:4 iron, 4 sulfur cluster binding"/>
    <property type="evidence" value="ECO:0007669"/>
    <property type="project" value="UniProtKB-KW"/>
</dbReference>
<dbReference type="InterPro" id="IPR007197">
    <property type="entry name" value="rSAM"/>
</dbReference>
<dbReference type="eggNOG" id="COG1032">
    <property type="taxonomic scope" value="Bacteria"/>
</dbReference>
<dbReference type="HOGENOM" id="CLU_021572_4_2_7"/>
<feature type="domain" description="Radical SAM core" evidence="9">
    <location>
        <begin position="184"/>
        <end position="408"/>
    </location>
</feature>
<comment type="cofactor">
    <cofactor evidence="1">
        <name>[4Fe-4S] cluster</name>
        <dbReference type="ChEBI" id="CHEBI:49883"/>
    </cofactor>
</comment>
<dbReference type="InterPro" id="IPR023404">
    <property type="entry name" value="rSAM_horseshoe"/>
</dbReference>
<evidence type="ECO:0000313" key="10">
    <source>
        <dbReference type="EMBL" id="ACL06812.1"/>
    </source>
</evidence>
<dbReference type="Gene3D" id="3.40.50.280">
    <property type="entry name" value="Cobalamin-binding domain"/>
    <property type="match status" value="1"/>
</dbReference>
<evidence type="ECO:0000259" key="8">
    <source>
        <dbReference type="PROSITE" id="PS51332"/>
    </source>
</evidence>